<dbReference type="InterPro" id="IPR036388">
    <property type="entry name" value="WH-like_DNA-bd_sf"/>
</dbReference>
<evidence type="ECO:0000256" key="2">
    <source>
        <dbReference type="SAM" id="Phobius"/>
    </source>
</evidence>
<evidence type="ECO:0000313" key="4">
    <source>
        <dbReference type="EMBL" id="QNO51858.1"/>
    </source>
</evidence>
<keyword evidence="2" id="KW-1133">Transmembrane helix</keyword>
<dbReference type="InterPro" id="IPR036390">
    <property type="entry name" value="WH_DNA-bd_sf"/>
</dbReference>
<dbReference type="EMBL" id="MT631480">
    <property type="protein sequence ID" value="QNO51858.1"/>
    <property type="molecule type" value="Genomic_DNA"/>
</dbReference>
<dbReference type="SUPFAM" id="SSF46785">
    <property type="entry name" value="Winged helix' DNA-binding domain"/>
    <property type="match status" value="1"/>
</dbReference>
<keyword evidence="2" id="KW-0812">Transmembrane</keyword>
<dbReference type="Gene3D" id="1.10.10.10">
    <property type="entry name" value="Winged helix-like DNA-binding domain superfamily/Winged helix DNA-binding domain"/>
    <property type="match status" value="1"/>
</dbReference>
<reference evidence="4" key="1">
    <citation type="submission" date="2020-06" db="EMBL/GenBank/DDBJ databases">
        <title>Unique genomic features of the anaerobic methanotrophic archaea.</title>
        <authorList>
            <person name="Chadwick G.L."/>
            <person name="Skennerton C.T."/>
            <person name="Laso-Perez R."/>
            <person name="Leu A.O."/>
            <person name="Speth D.R."/>
            <person name="Yu H."/>
            <person name="Morgan-Lang C."/>
            <person name="Hatzenpichler R."/>
            <person name="Goudeau D."/>
            <person name="Malmstrom R."/>
            <person name="Brazelton W.J."/>
            <person name="Woyke T."/>
            <person name="Hallam S.J."/>
            <person name="Tyson G.W."/>
            <person name="Wegener G."/>
            <person name="Boetius A."/>
            <person name="Orphan V."/>
        </authorList>
    </citation>
    <scope>NUCLEOTIDE SEQUENCE</scope>
</reference>
<dbReference type="PROSITE" id="PS50987">
    <property type="entry name" value="HTH_ARSR_2"/>
    <property type="match status" value="1"/>
</dbReference>
<feature type="compositionally biased region" description="Low complexity" evidence="1">
    <location>
        <begin position="237"/>
        <end position="251"/>
    </location>
</feature>
<dbReference type="GO" id="GO:0003700">
    <property type="term" value="F:DNA-binding transcription factor activity"/>
    <property type="evidence" value="ECO:0007669"/>
    <property type="project" value="InterPro"/>
</dbReference>
<proteinExistence type="predicted"/>
<protein>
    <recommendedName>
        <fullName evidence="3">HTH arsR-type domain-containing protein</fullName>
    </recommendedName>
</protein>
<dbReference type="InterPro" id="IPR001845">
    <property type="entry name" value="HTH_ArsR_DNA-bd_dom"/>
</dbReference>
<dbReference type="Pfam" id="PF24034">
    <property type="entry name" value="DUF7343"/>
    <property type="match status" value="1"/>
</dbReference>
<dbReference type="InterPro" id="IPR055767">
    <property type="entry name" value="DUF7343"/>
</dbReference>
<organism evidence="4">
    <name type="scientific">Candidatus Methanophagaceae archaeon ANME-1 ERB6</name>
    <dbReference type="NCBI Taxonomy" id="2759912"/>
    <lineage>
        <taxon>Archaea</taxon>
        <taxon>Methanobacteriati</taxon>
        <taxon>Methanobacteriota</taxon>
        <taxon>Stenosarchaea group</taxon>
        <taxon>Methanomicrobia</taxon>
        <taxon>Candidatus Methanophagales</taxon>
        <taxon>Candidatus Methanophagaceae</taxon>
    </lineage>
</organism>
<sequence length="346" mass="38515">MMKITKPGLLQLLVAITITLTITIAITTPAAGYNDDYAPHASVNDTNVYSKQLILNIYVDETGKALVTGYVEPGDVETLAFLETSSESECIYENDTNQLYALTNALTWKYGDRWVMNFTTNNCYAEYHTTFYLPGNVRLAKIECSHGLDYFVMSSNKSFVIDIQGYDVETPMTSIEYLQPLKETETGGADGGFWSGVSSEYLIPIVGLSVLALVLALIIAIMKIKGVKDAKQNIGINTDTDTGSNTNTDTGSTEHVEAPRTEKGGITITSEMARVMETLTDRERAVVNALIKHGREMFQVDIRYETEIPKSSLTAILRSLEKRKLIKKKEWGRTNLIILSEWFLID</sequence>
<keyword evidence="2" id="KW-0472">Membrane</keyword>
<gene>
    <name evidence="4" type="ORF">PAJCOBIN_00018</name>
</gene>
<accession>A0A7G9YV24</accession>
<evidence type="ECO:0000259" key="3">
    <source>
        <dbReference type="PROSITE" id="PS50987"/>
    </source>
</evidence>
<evidence type="ECO:0000256" key="1">
    <source>
        <dbReference type="SAM" id="MobiDB-lite"/>
    </source>
</evidence>
<feature type="region of interest" description="Disordered" evidence="1">
    <location>
        <begin position="237"/>
        <end position="258"/>
    </location>
</feature>
<name>A0A7G9YV24_9EURY</name>
<feature type="domain" description="HTH arsR-type" evidence="3">
    <location>
        <begin position="266"/>
        <end position="346"/>
    </location>
</feature>
<feature type="transmembrane region" description="Helical" evidence="2">
    <location>
        <begin position="201"/>
        <end position="222"/>
    </location>
</feature>
<dbReference type="AlphaFoldDB" id="A0A7G9YV24"/>